<protein>
    <submittedName>
        <fullName evidence="5">Competence protein ComGA</fullName>
    </submittedName>
</protein>
<evidence type="ECO:0000313" key="6">
    <source>
        <dbReference type="Proteomes" id="UP000808914"/>
    </source>
</evidence>
<dbReference type="Gene3D" id="3.40.50.300">
    <property type="entry name" value="P-loop containing nucleotide triphosphate hydrolases"/>
    <property type="match status" value="1"/>
</dbReference>
<dbReference type="Pfam" id="PF00437">
    <property type="entry name" value="T2SSE"/>
    <property type="match status" value="1"/>
</dbReference>
<dbReference type="InterPro" id="IPR027417">
    <property type="entry name" value="P-loop_NTPase"/>
</dbReference>
<keyword evidence="2" id="KW-0547">Nucleotide-binding</keyword>
<dbReference type="PANTHER" id="PTHR30258">
    <property type="entry name" value="TYPE II SECRETION SYSTEM PROTEIN GSPE-RELATED"/>
    <property type="match status" value="1"/>
</dbReference>
<feature type="domain" description="Bacterial type II secretion system protein E" evidence="4">
    <location>
        <begin position="204"/>
        <end position="218"/>
    </location>
</feature>
<dbReference type="SUPFAM" id="SSF52540">
    <property type="entry name" value="P-loop containing nucleoside triphosphate hydrolases"/>
    <property type="match status" value="1"/>
</dbReference>
<name>A0ABS2Q2L1_9BACL</name>
<dbReference type="Gene3D" id="3.30.450.90">
    <property type="match status" value="1"/>
</dbReference>
<keyword evidence="3" id="KW-0067">ATP-binding</keyword>
<organism evidence="5 6">
    <name type="scientific">Scopulibacillus daqui</name>
    <dbReference type="NCBI Taxonomy" id="1469162"/>
    <lineage>
        <taxon>Bacteria</taxon>
        <taxon>Bacillati</taxon>
        <taxon>Bacillota</taxon>
        <taxon>Bacilli</taxon>
        <taxon>Bacillales</taxon>
        <taxon>Sporolactobacillaceae</taxon>
        <taxon>Scopulibacillus</taxon>
    </lineage>
</organism>
<dbReference type="PROSITE" id="PS00662">
    <property type="entry name" value="T2SP_E"/>
    <property type="match status" value="1"/>
</dbReference>
<comment type="caution">
    <text evidence="5">The sequence shown here is derived from an EMBL/GenBank/DDBJ whole genome shotgun (WGS) entry which is preliminary data.</text>
</comment>
<dbReference type="SMART" id="SM00382">
    <property type="entry name" value="AAA"/>
    <property type="match status" value="1"/>
</dbReference>
<proteinExistence type="inferred from homology"/>
<reference evidence="5 6" key="1">
    <citation type="submission" date="2021-01" db="EMBL/GenBank/DDBJ databases">
        <title>Genomic Encyclopedia of Type Strains, Phase IV (KMG-IV): sequencing the most valuable type-strain genomes for metagenomic binning, comparative biology and taxonomic classification.</title>
        <authorList>
            <person name="Goeker M."/>
        </authorList>
    </citation>
    <scope>NUCLEOTIDE SEQUENCE [LARGE SCALE GENOMIC DNA]</scope>
    <source>
        <strain evidence="5 6">DSM 28236</strain>
    </source>
</reference>
<evidence type="ECO:0000313" key="5">
    <source>
        <dbReference type="EMBL" id="MBM7646356.1"/>
    </source>
</evidence>
<keyword evidence="6" id="KW-1185">Reference proteome</keyword>
<gene>
    <name evidence="5" type="ORF">JOD45_002584</name>
</gene>
<sequence length="356" mass="40063">MDGVEEKGRQILCEACSIEASDIHFIPRQNDTLIELRIHSHLYELEILPKAFSERIISHFKFLSGMDIGERRRPQNGAMTLTINNQKVNLRLSTLPAAYDESLVIRLLPQNRQLKVADLSIFSESTSQLLSLLNYDNGLILLSGPTGSGKTTTLYTLLSAAQKSYNSRIITLEDPVEKKHESFVQMEVNEKANFNYADGFKAILRHDPDMIMVGEIRDLETAKIAVRASLTGHLVFSTVHASDTMGTIQRLIELGIPRFDLKETLVAVISQRLVMIHCPMCGAVCKPDCLNRGHPKRTGIFEILAGMSLHDILTNEKRKTRVSFKTLDDFIRQGISAGYIPKQMPLKQQGDHYVYP</sequence>
<evidence type="ECO:0000256" key="3">
    <source>
        <dbReference type="ARBA" id="ARBA00022840"/>
    </source>
</evidence>
<dbReference type="InterPro" id="IPR047667">
    <property type="entry name" value="ATPase_ComGA"/>
</dbReference>
<dbReference type="RefSeq" id="WP_205004241.1">
    <property type="nucleotide sequence ID" value="NZ_JAFBER010000019.1"/>
</dbReference>
<dbReference type="PANTHER" id="PTHR30258:SF2">
    <property type="entry name" value="COMG OPERON PROTEIN 1"/>
    <property type="match status" value="1"/>
</dbReference>
<comment type="similarity">
    <text evidence="1">Belongs to the GSP E family.</text>
</comment>
<dbReference type="CDD" id="cd01129">
    <property type="entry name" value="PulE-GspE-like"/>
    <property type="match status" value="1"/>
</dbReference>
<dbReference type="InterPro" id="IPR001482">
    <property type="entry name" value="T2SS/T4SS_dom"/>
</dbReference>
<dbReference type="Proteomes" id="UP000808914">
    <property type="component" value="Unassembled WGS sequence"/>
</dbReference>
<accession>A0ABS2Q2L1</accession>
<evidence type="ECO:0000256" key="1">
    <source>
        <dbReference type="ARBA" id="ARBA00006611"/>
    </source>
</evidence>
<evidence type="ECO:0000256" key="2">
    <source>
        <dbReference type="ARBA" id="ARBA00022741"/>
    </source>
</evidence>
<evidence type="ECO:0000259" key="4">
    <source>
        <dbReference type="PROSITE" id="PS00662"/>
    </source>
</evidence>
<dbReference type="NCBIfam" id="NF041000">
    <property type="entry name" value="ATPase_ComGA"/>
    <property type="match status" value="1"/>
</dbReference>
<dbReference type="InterPro" id="IPR003593">
    <property type="entry name" value="AAA+_ATPase"/>
</dbReference>
<dbReference type="EMBL" id="JAFBER010000019">
    <property type="protein sequence ID" value="MBM7646356.1"/>
    <property type="molecule type" value="Genomic_DNA"/>
</dbReference>